<keyword evidence="3" id="KW-1185">Reference proteome</keyword>
<proteinExistence type="predicted"/>
<feature type="region of interest" description="Disordered" evidence="1">
    <location>
        <begin position="195"/>
        <end position="236"/>
    </location>
</feature>
<comment type="caution">
    <text evidence="2">The sequence shown here is derived from an EMBL/GenBank/DDBJ whole genome shotgun (WGS) entry which is preliminary data.</text>
</comment>
<organism evidence="2 3">
    <name type="scientific">Circinella minor</name>
    <dbReference type="NCBI Taxonomy" id="1195481"/>
    <lineage>
        <taxon>Eukaryota</taxon>
        <taxon>Fungi</taxon>
        <taxon>Fungi incertae sedis</taxon>
        <taxon>Mucoromycota</taxon>
        <taxon>Mucoromycotina</taxon>
        <taxon>Mucoromycetes</taxon>
        <taxon>Mucorales</taxon>
        <taxon>Lichtheimiaceae</taxon>
        <taxon>Circinella</taxon>
    </lineage>
</organism>
<dbReference type="EMBL" id="JAEPRB010000048">
    <property type="protein sequence ID" value="KAG2224155.1"/>
    <property type="molecule type" value="Genomic_DNA"/>
</dbReference>
<reference evidence="2 3" key="1">
    <citation type="submission" date="2020-12" db="EMBL/GenBank/DDBJ databases">
        <title>Metabolic potential, ecology and presence of endohyphal bacteria is reflected in genomic diversity of Mucoromycotina.</title>
        <authorList>
            <person name="Muszewska A."/>
            <person name="Okrasinska A."/>
            <person name="Steczkiewicz K."/>
            <person name="Drgas O."/>
            <person name="Orlowska M."/>
            <person name="Perlinska-Lenart U."/>
            <person name="Aleksandrzak-Piekarczyk T."/>
            <person name="Szatraj K."/>
            <person name="Zielenkiewicz U."/>
            <person name="Pilsyk S."/>
            <person name="Malc E."/>
            <person name="Mieczkowski P."/>
            <person name="Kruszewska J.S."/>
            <person name="Biernat P."/>
            <person name="Pawlowska J."/>
        </authorList>
    </citation>
    <scope>NUCLEOTIDE SEQUENCE [LARGE SCALE GENOMIC DNA]</scope>
    <source>
        <strain evidence="2 3">CBS 142.35</strain>
    </source>
</reference>
<gene>
    <name evidence="2" type="ORF">INT45_000170</name>
</gene>
<dbReference type="AlphaFoldDB" id="A0A8H7S7C7"/>
<dbReference type="OrthoDB" id="2265579at2759"/>
<evidence type="ECO:0000256" key="1">
    <source>
        <dbReference type="SAM" id="MobiDB-lite"/>
    </source>
</evidence>
<sequence>MLPTTLKLLETPVMETLLPDLMHTILNELKNNNDFETGEKLFSRMLEKLQLQDSLGRTADVYCSYQSQYSRKNQRFTNAEINYFRKTIATMIRYAPHPEKGLKYASFFLNQISPPLRDAQTEITILINLIYIYGQNGSDEYMKGALDFVKIGLERGLVLHRATFTERKRVFNDPASVFSSVSKIILKYNNLQPTMDGKGLEPSRTSHHSTYNNRSSISTSTTKADSSRHNQHASQQ</sequence>
<protein>
    <submittedName>
        <fullName evidence="2">Uncharacterized protein</fullName>
    </submittedName>
</protein>
<feature type="compositionally biased region" description="Polar residues" evidence="1">
    <location>
        <begin position="208"/>
        <end position="224"/>
    </location>
</feature>
<evidence type="ECO:0000313" key="2">
    <source>
        <dbReference type="EMBL" id="KAG2224155.1"/>
    </source>
</evidence>
<name>A0A8H7S7C7_9FUNG</name>
<evidence type="ECO:0000313" key="3">
    <source>
        <dbReference type="Proteomes" id="UP000646827"/>
    </source>
</evidence>
<accession>A0A8H7S7C7</accession>
<dbReference type="Proteomes" id="UP000646827">
    <property type="component" value="Unassembled WGS sequence"/>
</dbReference>